<dbReference type="eggNOG" id="COG3119">
    <property type="taxonomic scope" value="Bacteria"/>
</dbReference>
<feature type="chain" id="PRO_5002876205" evidence="7">
    <location>
        <begin position="25"/>
        <end position="473"/>
    </location>
</feature>
<dbReference type="SUPFAM" id="SSF53649">
    <property type="entry name" value="Alkaline phosphatase-like"/>
    <property type="match status" value="1"/>
</dbReference>
<comment type="similarity">
    <text evidence="2">Belongs to the sulfatase family.</text>
</comment>
<evidence type="ECO:0000256" key="6">
    <source>
        <dbReference type="ARBA" id="ARBA00022837"/>
    </source>
</evidence>
<dbReference type="Gene3D" id="3.40.720.10">
    <property type="entry name" value="Alkaline Phosphatase, subunit A"/>
    <property type="match status" value="1"/>
</dbReference>
<feature type="domain" description="Sulfatase N-terminal" evidence="8">
    <location>
        <begin position="34"/>
        <end position="358"/>
    </location>
</feature>
<keyword evidence="6" id="KW-0106">Calcium</keyword>
<keyword evidence="4 7" id="KW-0732">Signal</keyword>
<dbReference type="HOGENOM" id="CLU_006332_10_0_6"/>
<evidence type="ECO:0000259" key="8">
    <source>
        <dbReference type="Pfam" id="PF00884"/>
    </source>
</evidence>
<evidence type="ECO:0000256" key="2">
    <source>
        <dbReference type="ARBA" id="ARBA00008779"/>
    </source>
</evidence>
<evidence type="ECO:0000256" key="7">
    <source>
        <dbReference type="SAM" id="SignalP"/>
    </source>
</evidence>
<dbReference type="InterPro" id="IPR017850">
    <property type="entry name" value="Alkaline_phosphatase_core_sf"/>
</dbReference>
<dbReference type="InterPro" id="IPR050738">
    <property type="entry name" value="Sulfatase"/>
</dbReference>
<keyword evidence="10" id="KW-1185">Reference proteome</keyword>
<sequence length="473" mass="53001">MMWTPQALRGLALGCFTIFPAAVAVPSAAASQHPNIVLVLMDNFGWGEVGAYGGGALRGAPTPHIYSLAEEGLRLTNFNVEPECTPSRSSLMTGRYAARTRLRTDGTYRSVWYGITKWEVTIAEMLTETEYATGWFGKWHLGDTEGRYPTGQGFDEWYGIPRSSDRAFWPDSTQYDGEGFPGARFNYVMESTRGEKPKELAVYDRAKRRLIDREITDKTIDFIQRKAAAKKPFFTLVSYTQTHEPVEPHPDYRGRTGHGDFADVLAQTDDYVGDLLDTIDALDIAEDTLFIFTADNGREGIPGSWGFTGPWRGGMFSPWEGSLRVPFLIRWPGKIPSGTVSNDIVHLVDLMPTFAAATHSELPDDRILDGLDQLPFFLGETENSPRESVMVYVGNELFGAKWRNWKILFKDMDTDSYAIRDLAYPSIYNLIVDPKEEVPEGNYLPDTWVDAPLYQVVEDFEASLEADTGAPDD</sequence>
<dbReference type="STRING" id="565045.NOR51B_1265"/>
<organism evidence="9 10">
    <name type="scientific">Luminiphilus syltensis NOR5-1B</name>
    <dbReference type="NCBI Taxonomy" id="565045"/>
    <lineage>
        <taxon>Bacteria</taxon>
        <taxon>Pseudomonadati</taxon>
        <taxon>Pseudomonadota</taxon>
        <taxon>Gammaproteobacteria</taxon>
        <taxon>Cellvibrionales</taxon>
        <taxon>Halieaceae</taxon>
        <taxon>Luminiphilus</taxon>
    </lineage>
</organism>
<dbReference type="Proteomes" id="UP000004699">
    <property type="component" value="Unassembled WGS sequence"/>
</dbReference>
<dbReference type="PANTHER" id="PTHR42693:SF42">
    <property type="entry name" value="ARYLSULFATASE G"/>
    <property type="match status" value="1"/>
</dbReference>
<reference evidence="10" key="1">
    <citation type="journal article" date="2013" name="BMC Microbiol.">
        <title>Taxonomy and evolution of bacteriochlorophyll a-containing members of the OM60/NOR5 clade of marine gammaproteobacteria: description of Luminiphilus syltensis gen. nov., sp. nov., reclassification of Haliea rubra as Pseudohaliea rubra gen. nov., comb. nov., and emendation of Chromatocurvus halotolerans.</title>
        <authorList>
            <person name="Spring S."/>
            <person name="Riedel T."/>
            <person name="Sproer C."/>
            <person name="Yan S."/>
            <person name="Harder J."/>
            <person name="Fuchs B.M."/>
        </authorList>
    </citation>
    <scope>NUCLEOTIDE SEQUENCE [LARGE SCALE GENOMIC DNA]</scope>
    <source>
        <strain evidence="10">NOR51-B</strain>
    </source>
</reference>
<dbReference type="GO" id="GO:0004065">
    <property type="term" value="F:arylsulfatase activity"/>
    <property type="evidence" value="ECO:0007669"/>
    <property type="project" value="TreeGrafter"/>
</dbReference>
<protein>
    <submittedName>
        <fullName evidence="9">Arylsulfatase F</fullName>
    </submittedName>
</protein>
<evidence type="ECO:0000256" key="1">
    <source>
        <dbReference type="ARBA" id="ARBA00001913"/>
    </source>
</evidence>
<dbReference type="InterPro" id="IPR000917">
    <property type="entry name" value="Sulfatase_N"/>
</dbReference>
<feature type="signal peptide" evidence="7">
    <location>
        <begin position="1"/>
        <end position="24"/>
    </location>
</feature>
<keyword evidence="5" id="KW-0378">Hydrolase</keyword>
<dbReference type="AlphaFoldDB" id="B8KTJ7"/>
<evidence type="ECO:0000256" key="4">
    <source>
        <dbReference type="ARBA" id="ARBA00022729"/>
    </source>
</evidence>
<comment type="cofactor">
    <cofactor evidence="1">
        <name>Ca(2+)</name>
        <dbReference type="ChEBI" id="CHEBI:29108"/>
    </cofactor>
</comment>
<gene>
    <name evidence="9" type="ORF">NOR51B_1265</name>
</gene>
<evidence type="ECO:0000256" key="5">
    <source>
        <dbReference type="ARBA" id="ARBA00022801"/>
    </source>
</evidence>
<dbReference type="Pfam" id="PF00884">
    <property type="entry name" value="Sulfatase"/>
    <property type="match status" value="1"/>
</dbReference>
<proteinExistence type="inferred from homology"/>
<evidence type="ECO:0000313" key="10">
    <source>
        <dbReference type="Proteomes" id="UP000004699"/>
    </source>
</evidence>
<keyword evidence="3" id="KW-0479">Metal-binding</keyword>
<dbReference type="GO" id="GO:0046872">
    <property type="term" value="F:metal ion binding"/>
    <property type="evidence" value="ECO:0007669"/>
    <property type="project" value="UniProtKB-KW"/>
</dbReference>
<evidence type="ECO:0000256" key="3">
    <source>
        <dbReference type="ARBA" id="ARBA00022723"/>
    </source>
</evidence>
<accession>B8KTJ7</accession>
<name>B8KTJ7_9GAMM</name>
<evidence type="ECO:0000313" key="9">
    <source>
        <dbReference type="EMBL" id="EED35320.1"/>
    </source>
</evidence>
<dbReference type="PANTHER" id="PTHR42693">
    <property type="entry name" value="ARYLSULFATASE FAMILY MEMBER"/>
    <property type="match status" value="1"/>
</dbReference>
<dbReference type="EMBL" id="DS999411">
    <property type="protein sequence ID" value="EED35320.1"/>
    <property type="molecule type" value="Genomic_DNA"/>
</dbReference>